<accession>A0ABR4ES14</accession>
<organism evidence="4 5">
    <name type="scientific">Diaporthe vaccinii</name>
    <dbReference type="NCBI Taxonomy" id="105482"/>
    <lineage>
        <taxon>Eukaryota</taxon>
        <taxon>Fungi</taxon>
        <taxon>Dikarya</taxon>
        <taxon>Ascomycota</taxon>
        <taxon>Pezizomycotina</taxon>
        <taxon>Sordariomycetes</taxon>
        <taxon>Sordariomycetidae</taxon>
        <taxon>Diaporthales</taxon>
        <taxon>Diaporthaceae</taxon>
        <taxon>Diaporthe</taxon>
        <taxon>Diaporthe eres species complex</taxon>
    </lineage>
</organism>
<dbReference type="EMBL" id="JBAWTH010000032">
    <property type="protein sequence ID" value="KAL2285223.1"/>
    <property type="molecule type" value="Genomic_DNA"/>
</dbReference>
<evidence type="ECO:0000313" key="5">
    <source>
        <dbReference type="Proteomes" id="UP001600888"/>
    </source>
</evidence>
<dbReference type="Proteomes" id="UP001600888">
    <property type="component" value="Unassembled WGS sequence"/>
</dbReference>
<dbReference type="PANTHER" id="PTHR43861:SF1">
    <property type="entry name" value="TRANS-ACONITATE 2-METHYLTRANSFERASE"/>
    <property type="match status" value="1"/>
</dbReference>
<keyword evidence="1" id="KW-0489">Methyltransferase</keyword>
<dbReference type="SUPFAM" id="SSF53335">
    <property type="entry name" value="S-adenosyl-L-methionine-dependent methyltransferases"/>
    <property type="match status" value="1"/>
</dbReference>
<dbReference type="InterPro" id="IPR029063">
    <property type="entry name" value="SAM-dependent_MTases_sf"/>
</dbReference>
<name>A0ABR4ES14_9PEZI</name>
<keyword evidence="5" id="KW-1185">Reference proteome</keyword>
<proteinExistence type="predicted"/>
<dbReference type="CDD" id="cd02440">
    <property type="entry name" value="AdoMet_MTases"/>
    <property type="match status" value="1"/>
</dbReference>
<reference evidence="4 5" key="1">
    <citation type="submission" date="2024-03" db="EMBL/GenBank/DDBJ databases">
        <title>A high-quality draft genome sequence of Diaporthe vaccinii, a causative agent of upright dieback and viscid rot disease in cranberry plants.</title>
        <authorList>
            <person name="Sarrasin M."/>
            <person name="Lang B.F."/>
            <person name="Burger G."/>
        </authorList>
    </citation>
    <scope>NUCLEOTIDE SEQUENCE [LARGE SCALE GENOMIC DNA]</scope>
    <source>
        <strain evidence="4 5">IS7</strain>
    </source>
</reference>
<dbReference type="Pfam" id="PF13649">
    <property type="entry name" value="Methyltransf_25"/>
    <property type="match status" value="1"/>
</dbReference>
<evidence type="ECO:0000256" key="1">
    <source>
        <dbReference type="ARBA" id="ARBA00022603"/>
    </source>
</evidence>
<keyword evidence="2" id="KW-0808">Transferase</keyword>
<evidence type="ECO:0000256" key="2">
    <source>
        <dbReference type="ARBA" id="ARBA00022679"/>
    </source>
</evidence>
<dbReference type="Gene3D" id="3.40.50.150">
    <property type="entry name" value="Vaccinia Virus protein VP39"/>
    <property type="match status" value="1"/>
</dbReference>
<feature type="domain" description="Methyltransferase" evidence="3">
    <location>
        <begin position="63"/>
        <end position="154"/>
    </location>
</feature>
<comment type="caution">
    <text evidence="4">The sequence shown here is derived from an EMBL/GenBank/DDBJ whole genome shotgun (WGS) entry which is preliminary data.</text>
</comment>
<gene>
    <name evidence="4" type="ORF">FJTKL_08433</name>
</gene>
<evidence type="ECO:0000313" key="4">
    <source>
        <dbReference type="EMBL" id="KAL2285223.1"/>
    </source>
</evidence>
<sequence>MPAVSAAAAAAAASDPPLTAKEVFDSIGPAYEDAFAGLPEQAHSVEWLLAQLKEARVGRARFVDMGCGTGRPVCLSLANAGHDVLGIDVSAVMVAAARERVPNARFEQMDMGDFSPPQSSYDAASVYFSLIASVTQADIRRHLTKIYHLLRPGGLFVFAKVPEDVENAQLKWMGRPVAVSSLSPDEAVLAIKSAGFEIVPTKVTKFTPRGEEAGICLESEVWEEPHLFVYARKPVIV</sequence>
<protein>
    <recommendedName>
        <fullName evidence="3">Methyltransferase domain-containing protein</fullName>
    </recommendedName>
</protein>
<dbReference type="InterPro" id="IPR041698">
    <property type="entry name" value="Methyltransf_25"/>
</dbReference>
<dbReference type="PANTHER" id="PTHR43861">
    <property type="entry name" value="TRANS-ACONITATE 2-METHYLTRANSFERASE-RELATED"/>
    <property type="match status" value="1"/>
</dbReference>
<evidence type="ECO:0000259" key="3">
    <source>
        <dbReference type="Pfam" id="PF13649"/>
    </source>
</evidence>